<name>A0A1H0MZ69_9HYPH</name>
<dbReference type="EMBL" id="FNIT01000016">
    <property type="protein sequence ID" value="SDO85724.1"/>
    <property type="molecule type" value="Genomic_DNA"/>
</dbReference>
<gene>
    <name evidence="1" type="ORF">SAMN05192530_11622</name>
</gene>
<organism evidence="1 2">
    <name type="scientific">Aureimonas jatrophae</name>
    <dbReference type="NCBI Taxonomy" id="1166073"/>
    <lineage>
        <taxon>Bacteria</taxon>
        <taxon>Pseudomonadati</taxon>
        <taxon>Pseudomonadota</taxon>
        <taxon>Alphaproteobacteria</taxon>
        <taxon>Hyphomicrobiales</taxon>
        <taxon>Aurantimonadaceae</taxon>
        <taxon>Aureimonas</taxon>
    </lineage>
</organism>
<protein>
    <submittedName>
        <fullName evidence="1">Uncharacterized protein</fullName>
    </submittedName>
</protein>
<evidence type="ECO:0000313" key="2">
    <source>
        <dbReference type="Proteomes" id="UP000198793"/>
    </source>
</evidence>
<keyword evidence="2" id="KW-1185">Reference proteome</keyword>
<dbReference type="AlphaFoldDB" id="A0A1H0MZ69"/>
<dbReference type="Proteomes" id="UP000198793">
    <property type="component" value="Unassembled WGS sequence"/>
</dbReference>
<proteinExistence type="predicted"/>
<sequence length="33" mass="3213">MKLIVSLATAAVLSTVAVATAASSGMSPSSRAY</sequence>
<accession>A0A1H0MZ69</accession>
<dbReference type="STRING" id="1166073.SAMN05192530_11622"/>
<reference evidence="1 2" key="1">
    <citation type="submission" date="2016-10" db="EMBL/GenBank/DDBJ databases">
        <authorList>
            <person name="de Groot N.N."/>
        </authorList>
    </citation>
    <scope>NUCLEOTIDE SEQUENCE [LARGE SCALE GENOMIC DNA]</scope>
    <source>
        <strain evidence="2">L7-484,KACC 16230,DSM 25025</strain>
    </source>
</reference>
<evidence type="ECO:0000313" key="1">
    <source>
        <dbReference type="EMBL" id="SDO85724.1"/>
    </source>
</evidence>